<comment type="catalytic activity">
    <reaction evidence="1 12">
        <text>a long-chain primary fatty alcohol + O2 = a long-chain fatty aldehyde + H2O2</text>
        <dbReference type="Rhea" id="RHEA:22756"/>
        <dbReference type="ChEBI" id="CHEBI:15379"/>
        <dbReference type="ChEBI" id="CHEBI:16240"/>
        <dbReference type="ChEBI" id="CHEBI:17176"/>
        <dbReference type="ChEBI" id="CHEBI:77396"/>
        <dbReference type="EC" id="1.1.3.20"/>
    </reaction>
</comment>
<dbReference type="GO" id="GO:0016020">
    <property type="term" value="C:membrane"/>
    <property type="evidence" value="ECO:0007669"/>
    <property type="project" value="UniProtKB-SubCell"/>
</dbReference>
<feature type="domain" description="Glucose-methanol-choline oxidoreductase C-terminal" evidence="16">
    <location>
        <begin position="592"/>
        <end position="731"/>
    </location>
</feature>
<evidence type="ECO:0000256" key="8">
    <source>
        <dbReference type="ARBA" id="ARBA00022827"/>
    </source>
</evidence>
<comment type="similarity">
    <text evidence="4 12">Belongs to the GMC oxidoreductase family.</text>
</comment>
<evidence type="ECO:0000256" key="3">
    <source>
        <dbReference type="ARBA" id="ARBA00004370"/>
    </source>
</evidence>
<evidence type="ECO:0000259" key="16">
    <source>
        <dbReference type="Pfam" id="PF05199"/>
    </source>
</evidence>
<dbReference type="InterPro" id="IPR036188">
    <property type="entry name" value="FAD/NAD-bd_sf"/>
</dbReference>
<evidence type="ECO:0000256" key="4">
    <source>
        <dbReference type="ARBA" id="ARBA00010790"/>
    </source>
</evidence>
<name>A0A428S9N2_9HYPO</name>
<evidence type="ECO:0000256" key="11">
    <source>
        <dbReference type="ARBA" id="ARBA00023136"/>
    </source>
</evidence>
<evidence type="ECO:0000256" key="13">
    <source>
        <dbReference type="PIRSR" id="PIRSR028937-1"/>
    </source>
</evidence>
<feature type="region of interest" description="Disordered" evidence="14">
    <location>
        <begin position="1"/>
        <end position="26"/>
    </location>
</feature>
<keyword evidence="18" id="KW-1185">Reference proteome</keyword>
<dbReference type="Gene3D" id="3.50.50.60">
    <property type="entry name" value="FAD/NAD(P)-binding domain"/>
    <property type="match status" value="2"/>
</dbReference>
<protein>
    <recommendedName>
        <fullName evidence="5 12">Long-chain-alcohol oxidase</fullName>
        <ecNumber evidence="5 12">1.1.3.20</ecNumber>
    </recommendedName>
</protein>
<gene>
    <name evidence="17" type="ORF">CEP51_002915</name>
</gene>
<evidence type="ECO:0000256" key="6">
    <source>
        <dbReference type="ARBA" id="ARBA00022630"/>
    </source>
</evidence>
<dbReference type="SUPFAM" id="SSF51905">
    <property type="entry name" value="FAD/NAD(P)-binding domain"/>
    <property type="match status" value="1"/>
</dbReference>
<evidence type="ECO:0000259" key="15">
    <source>
        <dbReference type="Pfam" id="PF00732"/>
    </source>
</evidence>
<feature type="domain" description="Glucose-methanol-choline oxidoreductase N-terminal" evidence="15">
    <location>
        <begin position="270"/>
        <end position="497"/>
    </location>
</feature>
<comment type="function">
    <text evidence="2">Long-chain fatty alcohol oxidase involved in the omega-oxidation pathway of lipid degradation.</text>
</comment>
<sequence length="753" mass="82556">MAEIPATSTGPNSVGLPEAPNPDPLPEAQWRTLMAVMDTVVSSCQRNEPRDVDAVALSDAKYEKTMTHLRQNATPALSDTSKLDAFLAEKPSEIPLFQDILKRMLAGFPDDKLATLRSVLSLIDNWATSLPLTGYLTPFSKLSIKDRTRVLHSWRTSSLASFRVLFKQLSQIAKHVYLRASPLFDEVTGYPSAPSGWHPVESYPFEFMDFNTSRNQIQLETDVIVVGSGCGAGVVARAIATAGHRVIVVDKSYHFQTSSLPLDHSEAFFHLFEQGGMLASEDGSITVTAGSCFGGGGTINWSACLQTQNTVRDEWADERGLTFFKSSEFQTRLDSVCERMGVSDEFIRHNHGNSALLEGGRKLGFSAKPVPQNTRRCEHHDGHCAMGCWRGEKQGPVNGWFPDAAKCGAKFIQGFKVERVLLSKKGGKQVARGVVGTWMPKDGKDTTPRVVTIKAKRVVVSAGSLWSPIILKNSGLKASTKQPIENKHIGRNLHLHPTTFVGGVFEQETVPWEGGILTSVVTSLDNLDGKGHGVKLERVSMIPSMSLPWLNWTSGLNYKVLLSKYRHMEVFIAITRDRESGQVLIDPTRGIPRVAYTPSKFDTRSNMMGMVALAKILYVQGALEIHPALPGLGPFIRAQEGPEKAINDSAGITDKRFQSWLKEMEAHGNKTPETPFCSAHQMSSCRMSTRQSEGVVDEFGKVWGCEGLYVADASVLPSASGVNPMVTIMAVCERIGEAIAKDLALERQETARI</sequence>
<organism evidence="17 18">
    <name type="scientific">Fusarium floridanum</name>
    <dbReference type="NCBI Taxonomy" id="1325733"/>
    <lineage>
        <taxon>Eukaryota</taxon>
        <taxon>Fungi</taxon>
        <taxon>Dikarya</taxon>
        <taxon>Ascomycota</taxon>
        <taxon>Pezizomycotina</taxon>
        <taxon>Sordariomycetes</taxon>
        <taxon>Hypocreomycetidae</taxon>
        <taxon>Hypocreales</taxon>
        <taxon>Nectriaceae</taxon>
        <taxon>Fusarium</taxon>
        <taxon>Fusarium solani species complex</taxon>
    </lineage>
</organism>
<evidence type="ECO:0000313" key="18">
    <source>
        <dbReference type="Proteomes" id="UP000287972"/>
    </source>
</evidence>
<evidence type="ECO:0000256" key="9">
    <source>
        <dbReference type="ARBA" id="ARBA00022989"/>
    </source>
</evidence>
<dbReference type="PANTHER" id="PTHR46056:SF12">
    <property type="entry name" value="LONG-CHAIN-ALCOHOL OXIDASE"/>
    <property type="match status" value="1"/>
</dbReference>
<keyword evidence="7" id="KW-0812">Transmembrane</keyword>
<proteinExistence type="inferred from homology"/>
<dbReference type="InterPro" id="IPR007867">
    <property type="entry name" value="GMC_OxRtase_C"/>
</dbReference>
<reference evidence="17 18" key="1">
    <citation type="submission" date="2017-06" db="EMBL/GenBank/DDBJ databases">
        <title>Comparative genomic analysis of Ambrosia Fusariam Clade fungi.</title>
        <authorList>
            <person name="Stajich J.E."/>
            <person name="Carrillo J."/>
            <person name="Kijimoto T."/>
            <person name="Eskalen A."/>
            <person name="O'Donnell K."/>
            <person name="Kasson M."/>
        </authorList>
    </citation>
    <scope>NUCLEOTIDE SEQUENCE [LARGE SCALE GENOMIC DNA]</scope>
    <source>
        <strain evidence="17 18">NRRL62606</strain>
    </source>
</reference>
<evidence type="ECO:0000256" key="2">
    <source>
        <dbReference type="ARBA" id="ARBA00003842"/>
    </source>
</evidence>
<keyword evidence="10 12" id="KW-0560">Oxidoreductase</keyword>
<keyword evidence="11" id="KW-0472">Membrane</keyword>
<comment type="subcellular location">
    <subcellularLocation>
        <location evidence="3">Membrane</location>
    </subcellularLocation>
</comment>
<dbReference type="GO" id="GO:0050660">
    <property type="term" value="F:flavin adenine dinucleotide binding"/>
    <property type="evidence" value="ECO:0007669"/>
    <property type="project" value="InterPro"/>
</dbReference>
<evidence type="ECO:0000256" key="14">
    <source>
        <dbReference type="SAM" id="MobiDB-lite"/>
    </source>
</evidence>
<accession>A0A428S9N2</accession>
<dbReference type="GO" id="GO:0046577">
    <property type="term" value="F:long-chain-alcohol oxidase activity"/>
    <property type="evidence" value="ECO:0007669"/>
    <property type="project" value="UniProtKB-EC"/>
</dbReference>
<keyword evidence="8" id="KW-0274">FAD</keyword>
<dbReference type="PIRSF" id="PIRSF028937">
    <property type="entry name" value="Lg_Ch_AO"/>
    <property type="match status" value="1"/>
</dbReference>
<feature type="compositionally biased region" description="Polar residues" evidence="14">
    <location>
        <begin position="1"/>
        <end position="12"/>
    </location>
</feature>
<dbReference type="Pfam" id="PF00732">
    <property type="entry name" value="GMC_oxred_N"/>
    <property type="match status" value="1"/>
</dbReference>
<evidence type="ECO:0000256" key="12">
    <source>
        <dbReference type="PIRNR" id="PIRNR028937"/>
    </source>
</evidence>
<evidence type="ECO:0000256" key="7">
    <source>
        <dbReference type="ARBA" id="ARBA00022692"/>
    </source>
</evidence>
<dbReference type="InterPro" id="IPR012400">
    <property type="entry name" value="Long_Oxdase"/>
</dbReference>
<dbReference type="InterPro" id="IPR000172">
    <property type="entry name" value="GMC_OxRdtase_N"/>
</dbReference>
<comment type="caution">
    <text evidence="17">The sequence shown here is derived from an EMBL/GenBank/DDBJ whole genome shotgun (WGS) entry which is preliminary data.</text>
</comment>
<keyword evidence="9" id="KW-1133">Transmembrane helix</keyword>
<dbReference type="Pfam" id="PF05199">
    <property type="entry name" value="GMC_oxred_C"/>
    <property type="match status" value="1"/>
</dbReference>
<keyword evidence="6" id="KW-0285">Flavoprotein</keyword>
<evidence type="ECO:0000256" key="10">
    <source>
        <dbReference type="ARBA" id="ARBA00023002"/>
    </source>
</evidence>
<evidence type="ECO:0000256" key="5">
    <source>
        <dbReference type="ARBA" id="ARBA00013125"/>
    </source>
</evidence>
<dbReference type="AlphaFoldDB" id="A0A428S9N2"/>
<dbReference type="PANTHER" id="PTHR46056">
    <property type="entry name" value="LONG-CHAIN-ALCOHOL OXIDASE"/>
    <property type="match status" value="1"/>
</dbReference>
<dbReference type="EC" id="1.1.3.20" evidence="5 12"/>
<evidence type="ECO:0000256" key="1">
    <source>
        <dbReference type="ARBA" id="ARBA00000920"/>
    </source>
</evidence>
<evidence type="ECO:0000313" key="17">
    <source>
        <dbReference type="EMBL" id="RSL86266.1"/>
    </source>
</evidence>
<dbReference type="Proteomes" id="UP000287972">
    <property type="component" value="Unassembled WGS sequence"/>
</dbReference>
<feature type="active site" description="Proton acceptor" evidence="13">
    <location>
        <position position="680"/>
    </location>
</feature>
<dbReference type="EMBL" id="NKCL01000044">
    <property type="protein sequence ID" value="RSL86266.1"/>
    <property type="molecule type" value="Genomic_DNA"/>
</dbReference>